<evidence type="ECO:0000313" key="1">
    <source>
        <dbReference type="EMBL" id="CAG8841580.1"/>
    </source>
</evidence>
<gene>
    <name evidence="1" type="ORF">RPERSI_LOCUS31941</name>
</gene>
<keyword evidence="2" id="KW-1185">Reference proteome</keyword>
<organism evidence="1 2">
    <name type="scientific">Racocetra persica</name>
    <dbReference type="NCBI Taxonomy" id="160502"/>
    <lineage>
        <taxon>Eukaryota</taxon>
        <taxon>Fungi</taxon>
        <taxon>Fungi incertae sedis</taxon>
        <taxon>Mucoromycota</taxon>
        <taxon>Glomeromycotina</taxon>
        <taxon>Glomeromycetes</taxon>
        <taxon>Diversisporales</taxon>
        <taxon>Gigasporaceae</taxon>
        <taxon>Racocetra</taxon>
    </lineage>
</organism>
<dbReference type="Proteomes" id="UP000789920">
    <property type="component" value="Unassembled WGS sequence"/>
</dbReference>
<comment type="caution">
    <text evidence="1">The sequence shown here is derived from an EMBL/GenBank/DDBJ whole genome shotgun (WGS) entry which is preliminary data.</text>
</comment>
<evidence type="ECO:0000313" key="2">
    <source>
        <dbReference type="Proteomes" id="UP000789920"/>
    </source>
</evidence>
<name>A0ACA9SJM8_9GLOM</name>
<feature type="non-terminal residue" evidence="1">
    <location>
        <position position="43"/>
    </location>
</feature>
<reference evidence="1" key="1">
    <citation type="submission" date="2021-06" db="EMBL/GenBank/DDBJ databases">
        <authorList>
            <person name="Kallberg Y."/>
            <person name="Tangrot J."/>
            <person name="Rosling A."/>
        </authorList>
    </citation>
    <scope>NUCLEOTIDE SEQUENCE</scope>
    <source>
        <strain evidence="1">MA461A</strain>
    </source>
</reference>
<proteinExistence type="predicted"/>
<feature type="non-terminal residue" evidence="1">
    <location>
        <position position="1"/>
    </location>
</feature>
<protein>
    <submittedName>
        <fullName evidence="1">27660_t:CDS:1</fullName>
    </submittedName>
</protein>
<sequence>SVYNLHGGQYAYRGNVINFPQDVHNFVTRLPRHPSTLDTLIIR</sequence>
<accession>A0ACA9SJM8</accession>
<dbReference type="EMBL" id="CAJVQC010130835">
    <property type="protein sequence ID" value="CAG8841580.1"/>
    <property type="molecule type" value="Genomic_DNA"/>
</dbReference>